<keyword evidence="2" id="KW-1185">Reference proteome</keyword>
<accession>A0AAV7SZ12</accession>
<reference evidence="1" key="1">
    <citation type="journal article" date="2022" name="bioRxiv">
        <title>Sequencing and chromosome-scale assembly of the giantPleurodeles waltlgenome.</title>
        <authorList>
            <person name="Brown T."/>
            <person name="Elewa A."/>
            <person name="Iarovenko S."/>
            <person name="Subramanian E."/>
            <person name="Araus A.J."/>
            <person name="Petzold A."/>
            <person name="Susuki M."/>
            <person name="Suzuki K.-i.T."/>
            <person name="Hayashi T."/>
            <person name="Toyoda A."/>
            <person name="Oliveira C."/>
            <person name="Osipova E."/>
            <person name="Leigh N.D."/>
            <person name="Simon A."/>
            <person name="Yun M.H."/>
        </authorList>
    </citation>
    <scope>NUCLEOTIDE SEQUENCE</scope>
    <source>
        <strain evidence="1">20211129_DDA</strain>
        <tissue evidence="1">Liver</tissue>
    </source>
</reference>
<dbReference type="AlphaFoldDB" id="A0AAV7SZ12"/>
<sequence>MIEAGPRCSGRLVSEGGGVHFSNRGAARVLPVHSSARVAMRSSAPLGSGCNVAVPVAFLFPFRVVHRLQCDLTATREYRARSSPLDFRILRGSDLSLISCAVCESGVPLGSGDFPLIWQRTEINVSNCFPWLAALSQQCRAGSAIGSEDTVTVWFYRFLLLKKAGLWISVFLLQRLVFLHVLAPVELRLWCSGLQIG</sequence>
<gene>
    <name evidence="1" type="ORF">NDU88_001091</name>
</gene>
<evidence type="ECO:0000313" key="2">
    <source>
        <dbReference type="Proteomes" id="UP001066276"/>
    </source>
</evidence>
<organism evidence="1 2">
    <name type="scientific">Pleurodeles waltl</name>
    <name type="common">Iberian ribbed newt</name>
    <dbReference type="NCBI Taxonomy" id="8319"/>
    <lineage>
        <taxon>Eukaryota</taxon>
        <taxon>Metazoa</taxon>
        <taxon>Chordata</taxon>
        <taxon>Craniata</taxon>
        <taxon>Vertebrata</taxon>
        <taxon>Euteleostomi</taxon>
        <taxon>Amphibia</taxon>
        <taxon>Batrachia</taxon>
        <taxon>Caudata</taxon>
        <taxon>Salamandroidea</taxon>
        <taxon>Salamandridae</taxon>
        <taxon>Pleurodelinae</taxon>
        <taxon>Pleurodeles</taxon>
    </lineage>
</organism>
<name>A0AAV7SZ12_PLEWA</name>
<dbReference type="Proteomes" id="UP001066276">
    <property type="component" value="Chromosome 4_1"/>
</dbReference>
<comment type="caution">
    <text evidence="1">The sequence shown here is derived from an EMBL/GenBank/DDBJ whole genome shotgun (WGS) entry which is preliminary data.</text>
</comment>
<evidence type="ECO:0000313" key="1">
    <source>
        <dbReference type="EMBL" id="KAJ1169185.1"/>
    </source>
</evidence>
<dbReference type="EMBL" id="JANPWB010000007">
    <property type="protein sequence ID" value="KAJ1169185.1"/>
    <property type="molecule type" value="Genomic_DNA"/>
</dbReference>
<protein>
    <submittedName>
        <fullName evidence="1">Uncharacterized protein</fullName>
    </submittedName>
</protein>
<proteinExistence type="predicted"/>